<dbReference type="Pfam" id="PF13508">
    <property type="entry name" value="Acetyltransf_7"/>
    <property type="match status" value="1"/>
</dbReference>
<keyword evidence="2" id="KW-0678">Repressor</keyword>
<dbReference type="Gene3D" id="3.40.630.30">
    <property type="match status" value="1"/>
</dbReference>
<dbReference type="SUPFAM" id="SSF55729">
    <property type="entry name" value="Acyl-CoA N-acyltransferases (Nat)"/>
    <property type="match status" value="1"/>
</dbReference>
<dbReference type="InterPro" id="IPR016181">
    <property type="entry name" value="Acyl_CoA_acyltransferase"/>
</dbReference>
<dbReference type="GO" id="GO:0016747">
    <property type="term" value="F:acyltransferase activity, transferring groups other than amino-acyl groups"/>
    <property type="evidence" value="ECO:0007669"/>
    <property type="project" value="InterPro"/>
</dbReference>
<dbReference type="EMBL" id="JTJU01000011">
    <property type="protein sequence ID" value="OBX11503.1"/>
    <property type="molecule type" value="Genomic_DNA"/>
</dbReference>
<accession>A0AB36E4A5</accession>
<evidence type="ECO:0000256" key="3">
    <source>
        <dbReference type="ARBA" id="ARBA00022649"/>
    </source>
</evidence>
<dbReference type="PROSITE" id="PS51186">
    <property type="entry name" value="GNAT"/>
    <property type="match status" value="1"/>
</dbReference>
<protein>
    <recommendedName>
        <fullName evidence="7">N-acetyltransferase domain-containing protein</fullName>
    </recommendedName>
</protein>
<keyword evidence="4" id="KW-0808">Transferase</keyword>
<comment type="catalytic activity">
    <reaction evidence="6">
        <text>glycyl-tRNA(Gly) + acetyl-CoA = N-acetylglycyl-tRNA(Gly) + CoA + H(+)</text>
        <dbReference type="Rhea" id="RHEA:81867"/>
        <dbReference type="Rhea" id="RHEA-COMP:9683"/>
        <dbReference type="Rhea" id="RHEA-COMP:19766"/>
        <dbReference type="ChEBI" id="CHEBI:15378"/>
        <dbReference type="ChEBI" id="CHEBI:57287"/>
        <dbReference type="ChEBI" id="CHEBI:57288"/>
        <dbReference type="ChEBI" id="CHEBI:78522"/>
        <dbReference type="ChEBI" id="CHEBI:232036"/>
    </reaction>
</comment>
<proteinExistence type="inferred from homology"/>
<evidence type="ECO:0000256" key="4">
    <source>
        <dbReference type="ARBA" id="ARBA00022679"/>
    </source>
</evidence>
<evidence type="ECO:0000256" key="1">
    <source>
        <dbReference type="ARBA" id="ARBA00009342"/>
    </source>
</evidence>
<evidence type="ECO:0000256" key="5">
    <source>
        <dbReference type="ARBA" id="ARBA00023315"/>
    </source>
</evidence>
<evidence type="ECO:0000313" key="8">
    <source>
        <dbReference type="EMBL" id="OBX11503.1"/>
    </source>
</evidence>
<comment type="caution">
    <text evidence="8">The sequence shown here is derived from an EMBL/GenBank/DDBJ whole genome shotgun (WGS) entry which is preliminary data.</text>
</comment>
<gene>
    <name evidence="8" type="ORF">QV09_02445</name>
</gene>
<evidence type="ECO:0000259" key="7">
    <source>
        <dbReference type="PROSITE" id="PS51186"/>
    </source>
</evidence>
<evidence type="ECO:0000256" key="6">
    <source>
        <dbReference type="ARBA" id="ARBA00049880"/>
    </source>
</evidence>
<name>A0AB36E4A5_9PAST</name>
<reference evidence="8 9" key="1">
    <citation type="submission" date="2014-11" db="EMBL/GenBank/DDBJ databases">
        <title>Pan-genome of Gallibacterium spp.</title>
        <authorList>
            <person name="Kudirkiene E."/>
            <person name="Bojesen A.M."/>
        </authorList>
    </citation>
    <scope>NUCLEOTIDE SEQUENCE [LARGE SCALE GENOMIC DNA]</scope>
    <source>
        <strain evidence="8 9">18469/18</strain>
    </source>
</reference>
<sequence>MKCEHLTNHHNRKDFHCGDENLNRFLQQFALQHSKRGIAKTHVLIDTEQPETVLGFYSLSTLHIEHSAFPLKGYPRHLLIPAILIGRLAVDCRFQGKGYSKLLLAHALHTILKLSLDTGIACVVIDAKTDELVAYYERLGFKRTTIPYRLVLPLSTLQKNQ</sequence>
<keyword evidence="5" id="KW-0012">Acyltransferase</keyword>
<dbReference type="InterPro" id="IPR000182">
    <property type="entry name" value="GNAT_dom"/>
</dbReference>
<organism evidence="8 9">
    <name type="scientific">Gallibacterium salpingitidis</name>
    <dbReference type="NCBI Taxonomy" id="505341"/>
    <lineage>
        <taxon>Bacteria</taxon>
        <taxon>Pseudomonadati</taxon>
        <taxon>Pseudomonadota</taxon>
        <taxon>Gammaproteobacteria</taxon>
        <taxon>Pasteurellales</taxon>
        <taxon>Pasteurellaceae</taxon>
        <taxon>Gallibacterium</taxon>
    </lineage>
</organism>
<keyword evidence="3" id="KW-1277">Toxin-antitoxin system</keyword>
<evidence type="ECO:0000256" key="2">
    <source>
        <dbReference type="ARBA" id="ARBA00022491"/>
    </source>
</evidence>
<evidence type="ECO:0000313" key="9">
    <source>
        <dbReference type="Proteomes" id="UP000092527"/>
    </source>
</evidence>
<dbReference type="PANTHER" id="PTHR36449:SF1">
    <property type="entry name" value="ACETYLTRANSFERASE"/>
    <property type="match status" value="1"/>
</dbReference>
<dbReference type="Proteomes" id="UP000092527">
    <property type="component" value="Unassembled WGS sequence"/>
</dbReference>
<dbReference type="PANTHER" id="PTHR36449">
    <property type="entry name" value="ACETYLTRANSFERASE-RELATED"/>
    <property type="match status" value="1"/>
</dbReference>
<feature type="domain" description="N-acetyltransferase" evidence="7">
    <location>
        <begin position="1"/>
        <end position="161"/>
    </location>
</feature>
<comment type="similarity">
    <text evidence="1">Belongs to the acetyltransferase family. GNAT subfamily.</text>
</comment>
<dbReference type="AlphaFoldDB" id="A0AB36E4A5"/>